<feature type="compositionally biased region" description="Polar residues" evidence="2">
    <location>
        <begin position="56"/>
        <end position="68"/>
    </location>
</feature>
<protein>
    <submittedName>
        <fullName evidence="3">Uncharacterized protein</fullName>
    </submittedName>
</protein>
<feature type="compositionally biased region" description="Polar residues" evidence="2">
    <location>
        <begin position="600"/>
        <end position="612"/>
    </location>
</feature>
<name>A0A8J4C9E1_9CHLO</name>
<feature type="compositionally biased region" description="Polar residues" evidence="2">
    <location>
        <begin position="462"/>
        <end position="471"/>
    </location>
</feature>
<feature type="region of interest" description="Disordered" evidence="2">
    <location>
        <begin position="569"/>
        <end position="612"/>
    </location>
</feature>
<evidence type="ECO:0000313" key="3">
    <source>
        <dbReference type="EMBL" id="GIM02739.1"/>
    </source>
</evidence>
<feature type="coiled-coil region" evidence="1">
    <location>
        <begin position="263"/>
        <end position="344"/>
    </location>
</feature>
<feature type="region of interest" description="Disordered" evidence="2">
    <location>
        <begin position="1"/>
        <end position="72"/>
    </location>
</feature>
<comment type="caution">
    <text evidence="3">The sequence shown here is derived from an EMBL/GenBank/DDBJ whole genome shotgun (WGS) entry which is preliminary data.</text>
</comment>
<dbReference type="OrthoDB" id="556112at2759"/>
<feature type="compositionally biased region" description="Low complexity" evidence="2">
    <location>
        <begin position="584"/>
        <end position="599"/>
    </location>
</feature>
<feature type="region of interest" description="Disordered" evidence="2">
    <location>
        <begin position="365"/>
        <end position="385"/>
    </location>
</feature>
<feature type="compositionally biased region" description="Low complexity" evidence="2">
    <location>
        <begin position="374"/>
        <end position="385"/>
    </location>
</feature>
<keyword evidence="1" id="KW-0175">Coiled coil</keyword>
<dbReference type="EMBL" id="BNCQ01000012">
    <property type="protein sequence ID" value="GIM02739.1"/>
    <property type="molecule type" value="Genomic_DNA"/>
</dbReference>
<feature type="coiled-coil region" evidence="1">
    <location>
        <begin position="188"/>
        <end position="236"/>
    </location>
</feature>
<gene>
    <name evidence="3" type="ORF">Vretimale_7568</name>
</gene>
<evidence type="ECO:0000256" key="2">
    <source>
        <dbReference type="SAM" id="MobiDB-lite"/>
    </source>
</evidence>
<feature type="compositionally biased region" description="Low complexity" evidence="2">
    <location>
        <begin position="9"/>
        <end position="18"/>
    </location>
</feature>
<sequence length="712" mass="73660">MAAVHSAKQQQQQQQQQQPRVLYRRPTSVGVPKQKDEWATDDGAAASPHGGPSPSARGTSAPSPTTARVQRAVSQHVVWAKDATSRMARSVPRPVSAGSAAAAAAVASANGSTSSGDGSYAAVGAAGGGASSYHPRMYGGSPNLNAAAAALAERQAMAEALSSLRPHCRCCRDGCSAPSSIGGNRKDVEGLSDEVRKLRAELVSSQEQNRVLRTERQRLEEELSRCRTNLVKAEEVLNTRERSLSPNTYMSRMFRSPATTSLVNKLREQLAAQQSQAESLRAQLDEVMRGTRATRVAELQAEAKTQDRELGRQAEMLRVMRRRMEEAEARAAEALDRCNAAERLAKMQGPLVALQQAIAASEARYGRSENGSVSGTAGPANAATTDAAAASDSSITANAMPSATATSGGAGSTAAAAAADTRNVATSGGGGSPAAAVPPAPGSGGGSGSPVAGPDGTPPSPSGASRQHQQPSSSSSSSPGLSAGQTLSSARIKKTMVALGDAHRALLSQATLLTELFPPGLTTEQLCIRAALRPTTSGAPEVLRYLRHHVHKMVDVLSALPGNRLEMKQDEEDGTASGSGGNRNNGNNRNSNNYRNANGQRGTPRSSMTGQTLRAAAVTAKGRGGGGGGGGPAAEEFDPWALLGDMLDFVRWLRGLDYKSLESRPDLAGGLEQLYSVVGICDQETRRLLGRMDGGTAAAAAAGNGSPSVHPT</sequence>
<accession>A0A8J4C9E1</accession>
<proteinExistence type="predicted"/>
<evidence type="ECO:0000256" key="1">
    <source>
        <dbReference type="SAM" id="Coils"/>
    </source>
</evidence>
<evidence type="ECO:0000313" key="4">
    <source>
        <dbReference type="Proteomes" id="UP000722791"/>
    </source>
</evidence>
<feature type="region of interest" description="Disordered" evidence="2">
    <location>
        <begin position="423"/>
        <end position="487"/>
    </location>
</feature>
<dbReference type="AlphaFoldDB" id="A0A8J4C9E1"/>
<reference evidence="3" key="1">
    <citation type="journal article" date="2021" name="Proc. Natl. Acad. Sci. U.S.A.">
        <title>Three genomes in the algal genus Volvox reveal the fate of a haploid sex-determining region after a transition to homothallism.</title>
        <authorList>
            <person name="Yamamoto K."/>
            <person name="Hamaji T."/>
            <person name="Kawai-Toyooka H."/>
            <person name="Matsuzaki R."/>
            <person name="Takahashi F."/>
            <person name="Nishimura Y."/>
            <person name="Kawachi M."/>
            <person name="Noguchi H."/>
            <person name="Minakuchi Y."/>
            <person name="Umen J.G."/>
            <person name="Toyoda A."/>
            <person name="Nozaki H."/>
        </authorList>
    </citation>
    <scope>NUCLEOTIDE SEQUENCE</scope>
    <source>
        <strain evidence="3">NIES-3785</strain>
    </source>
</reference>
<organism evidence="3 4">
    <name type="scientific">Volvox reticuliferus</name>
    <dbReference type="NCBI Taxonomy" id="1737510"/>
    <lineage>
        <taxon>Eukaryota</taxon>
        <taxon>Viridiplantae</taxon>
        <taxon>Chlorophyta</taxon>
        <taxon>core chlorophytes</taxon>
        <taxon>Chlorophyceae</taxon>
        <taxon>CS clade</taxon>
        <taxon>Chlamydomonadales</taxon>
        <taxon>Volvocaceae</taxon>
        <taxon>Volvox</taxon>
    </lineage>
</organism>
<dbReference type="Proteomes" id="UP000722791">
    <property type="component" value="Unassembled WGS sequence"/>
</dbReference>